<evidence type="ECO:0000313" key="2">
    <source>
        <dbReference type="Proteomes" id="UP000199651"/>
    </source>
</evidence>
<dbReference type="OrthoDB" id="3695015at2"/>
<dbReference type="EMBL" id="FNJB01000019">
    <property type="protein sequence ID" value="SDP87752.1"/>
    <property type="molecule type" value="Genomic_DNA"/>
</dbReference>
<dbReference type="RefSeq" id="WP_091383680.1">
    <property type="nucleotide sequence ID" value="NZ_FNDV01000015.1"/>
</dbReference>
<sequence length="102" mass="11367">MIRSLREAVRLGRGAQRALASARALDDVVSDQLPVVAALPEDLRVRAADYLAELVMLAQAYRHYAQGWISRNELALRGRATTDRLAEMRLSRPATAHLTEQD</sequence>
<gene>
    <name evidence="1" type="ORF">SAMN05192558_11958</name>
</gene>
<proteinExistence type="predicted"/>
<name>A0A1H0WAK8_9PSEU</name>
<dbReference type="Proteomes" id="UP000199651">
    <property type="component" value="Unassembled WGS sequence"/>
</dbReference>
<keyword evidence="2" id="KW-1185">Reference proteome</keyword>
<reference evidence="2" key="1">
    <citation type="submission" date="2016-10" db="EMBL/GenBank/DDBJ databases">
        <authorList>
            <person name="Varghese N."/>
            <person name="Submissions S."/>
        </authorList>
    </citation>
    <scope>NUCLEOTIDE SEQUENCE [LARGE SCALE GENOMIC DNA]</scope>
    <source>
        <strain evidence="2">IBRC-M 10655</strain>
    </source>
</reference>
<protein>
    <submittedName>
        <fullName evidence="1">Uncharacterized protein</fullName>
    </submittedName>
</protein>
<organism evidence="1 2">
    <name type="scientific">Actinokineospora alba</name>
    <dbReference type="NCBI Taxonomy" id="504798"/>
    <lineage>
        <taxon>Bacteria</taxon>
        <taxon>Bacillati</taxon>
        <taxon>Actinomycetota</taxon>
        <taxon>Actinomycetes</taxon>
        <taxon>Pseudonocardiales</taxon>
        <taxon>Pseudonocardiaceae</taxon>
        <taxon>Actinokineospora</taxon>
    </lineage>
</organism>
<evidence type="ECO:0000313" key="1">
    <source>
        <dbReference type="EMBL" id="SDP87752.1"/>
    </source>
</evidence>
<dbReference type="AlphaFoldDB" id="A0A1H0WAK8"/>
<accession>A0A1H0WAK8</accession>
<dbReference type="STRING" id="504798.SAMN05421871_11548"/>